<protein>
    <recommendedName>
        <fullName evidence="6">Phosphate transporter</fullName>
    </recommendedName>
</protein>
<feature type="transmembrane region" description="Helical" evidence="6">
    <location>
        <begin position="258"/>
        <end position="279"/>
    </location>
</feature>
<feature type="transmembrane region" description="Helical" evidence="6">
    <location>
        <begin position="402"/>
        <end position="419"/>
    </location>
</feature>
<keyword evidence="2 6" id="KW-0813">Transport</keyword>
<feature type="transmembrane region" description="Helical" evidence="6">
    <location>
        <begin position="166"/>
        <end position="183"/>
    </location>
</feature>
<dbReference type="RefSeq" id="WP_311757660.1">
    <property type="nucleotide sequence ID" value="NZ_JAVRQI010000001.1"/>
</dbReference>
<feature type="transmembrane region" description="Helical" evidence="6">
    <location>
        <begin position="377"/>
        <end position="396"/>
    </location>
</feature>
<evidence type="ECO:0000256" key="5">
    <source>
        <dbReference type="ARBA" id="ARBA00023136"/>
    </source>
</evidence>
<evidence type="ECO:0000256" key="6">
    <source>
        <dbReference type="RuleBase" id="RU363058"/>
    </source>
</evidence>
<organism evidence="7 8">
    <name type="scientific">Paracoccus broussonetiae</name>
    <dbReference type="NCBI Taxonomy" id="3075834"/>
    <lineage>
        <taxon>Bacteria</taxon>
        <taxon>Pseudomonadati</taxon>
        <taxon>Pseudomonadota</taxon>
        <taxon>Alphaproteobacteria</taxon>
        <taxon>Rhodobacterales</taxon>
        <taxon>Paracoccaceae</taxon>
        <taxon>Paracoccus</taxon>
    </lineage>
</organism>
<feature type="transmembrane region" description="Helical" evidence="6">
    <location>
        <begin position="58"/>
        <end position="76"/>
    </location>
</feature>
<keyword evidence="4 6" id="KW-1133">Transmembrane helix</keyword>
<feature type="transmembrane region" description="Helical" evidence="6">
    <location>
        <begin position="232"/>
        <end position="252"/>
    </location>
</feature>
<feature type="transmembrane region" description="Helical" evidence="6">
    <location>
        <begin position="189"/>
        <end position="212"/>
    </location>
</feature>
<dbReference type="Proteomes" id="UP001251085">
    <property type="component" value="Unassembled WGS sequence"/>
</dbReference>
<keyword evidence="6" id="KW-0592">Phosphate transport</keyword>
<sequence>MPKGDRDYRILDKDLGRVTNAERAALASARPMVRIGIAVVFVAAVAEFAAAATAGQPMLGIMAASVAVATYLALSIGANDVANALGPAVGAGAIGLTTGLVLVAGMDVLGAVLAGEAVTRTLTEGLMGETLGDSAPAASMMLAALIGAASWISVATRMNAPVSTTHSVVGAIAGAGIATYGFGAVNWSAMAVVALGWIVSPVISGLLAAGILSNLHRHVLEKDDPIRSGRIWLTLLVALVTGLLAAMIALAFKGAGWIPVLLWTAAGCGLGGIYSHVMLGRQIRREAGGKLALKNLLGVPLTATALVMGFGHGANDTSNVAAPLTIILGQISDRPGELMDMQMVLLLSGLGIAGGIILFGGKLVTMVGSGITRLNPSRALCISLATALTVLGFSMMGLPVSTTHVAIGGVFGVGFYREWRDRRKTKKRAPMPDEELRRRHLVRRSHVRTILGAWLITVPVNAALAAALVLILRL</sequence>
<name>A0ABU3E8R6_9RHOB</name>
<accession>A0ABU3E8R6</accession>
<keyword evidence="3 6" id="KW-0812">Transmembrane</keyword>
<feature type="transmembrane region" description="Helical" evidence="6">
    <location>
        <begin position="343"/>
        <end position="365"/>
    </location>
</feature>
<reference evidence="8" key="1">
    <citation type="submission" date="2023-07" db="EMBL/GenBank/DDBJ databases">
        <title>Characterization of two Paracoccaceae strains isolated from Phycosphere and proposal of Xinfangfangia lacusdiani sp. nov.</title>
        <authorList>
            <person name="Deng Y."/>
            <person name="Zhang Y.Q."/>
        </authorList>
    </citation>
    <scope>NUCLEOTIDE SEQUENCE [LARGE SCALE GENOMIC DNA]</scope>
    <source>
        <strain evidence="8">CPCC 101403</strain>
    </source>
</reference>
<gene>
    <name evidence="7" type="ORF">RM190_01775</name>
</gene>
<feature type="transmembrane region" description="Helical" evidence="6">
    <location>
        <begin position="88"/>
        <end position="114"/>
    </location>
</feature>
<dbReference type="PANTHER" id="PTHR11101">
    <property type="entry name" value="PHOSPHATE TRANSPORTER"/>
    <property type="match status" value="1"/>
</dbReference>
<comment type="subcellular location">
    <subcellularLocation>
        <location evidence="1 6">Membrane</location>
        <topology evidence="1 6">Multi-pass membrane protein</topology>
    </subcellularLocation>
</comment>
<evidence type="ECO:0000256" key="1">
    <source>
        <dbReference type="ARBA" id="ARBA00004141"/>
    </source>
</evidence>
<dbReference type="Pfam" id="PF01384">
    <property type="entry name" value="PHO4"/>
    <property type="match status" value="1"/>
</dbReference>
<comment type="caution">
    <text evidence="7">The sequence shown here is derived from an EMBL/GenBank/DDBJ whole genome shotgun (WGS) entry which is preliminary data.</text>
</comment>
<feature type="transmembrane region" description="Helical" evidence="6">
    <location>
        <begin position="291"/>
        <end position="310"/>
    </location>
</feature>
<feature type="transmembrane region" description="Helical" evidence="6">
    <location>
        <begin position="447"/>
        <end position="472"/>
    </location>
</feature>
<comment type="similarity">
    <text evidence="6">Belongs to the inorganic phosphate transporter (PiT) (TC 2.A.20) family.</text>
</comment>
<evidence type="ECO:0000313" key="7">
    <source>
        <dbReference type="EMBL" id="MDT1060565.1"/>
    </source>
</evidence>
<evidence type="ECO:0000256" key="4">
    <source>
        <dbReference type="ARBA" id="ARBA00022989"/>
    </source>
</evidence>
<dbReference type="InterPro" id="IPR001204">
    <property type="entry name" value="Phos_transporter"/>
</dbReference>
<keyword evidence="5 6" id="KW-0472">Membrane</keyword>
<keyword evidence="8" id="KW-1185">Reference proteome</keyword>
<feature type="transmembrane region" description="Helical" evidence="6">
    <location>
        <begin position="134"/>
        <end position="154"/>
    </location>
</feature>
<evidence type="ECO:0000256" key="3">
    <source>
        <dbReference type="ARBA" id="ARBA00022692"/>
    </source>
</evidence>
<feature type="transmembrane region" description="Helical" evidence="6">
    <location>
        <begin position="32"/>
        <end position="52"/>
    </location>
</feature>
<dbReference type="PANTHER" id="PTHR11101:SF80">
    <property type="entry name" value="PHOSPHATE TRANSPORTER"/>
    <property type="match status" value="1"/>
</dbReference>
<proteinExistence type="inferred from homology"/>
<evidence type="ECO:0000313" key="8">
    <source>
        <dbReference type="Proteomes" id="UP001251085"/>
    </source>
</evidence>
<evidence type="ECO:0000256" key="2">
    <source>
        <dbReference type="ARBA" id="ARBA00022448"/>
    </source>
</evidence>
<dbReference type="EMBL" id="JAVRQI010000001">
    <property type="protein sequence ID" value="MDT1060565.1"/>
    <property type="molecule type" value="Genomic_DNA"/>
</dbReference>